<proteinExistence type="predicted"/>
<sequence length="154" mass="18707">MLEAKSWVKDNMFNISDYLQRMSNAGEACYHEEIKQICKPLFKHFKIRGFRTFSVSYSGQFYFLSNRPELSKRFIDLGVHYYYRDVVWPEYDMIFLPHRRLFKPINHLPWWTEDHLINFCQADHTLGICEYTEYGREQFWFGGYEKEGIKKCIS</sequence>
<evidence type="ECO:0000313" key="1">
    <source>
        <dbReference type="EMBL" id="ODN43318.1"/>
    </source>
</evidence>
<comment type="caution">
    <text evidence="1">The sequence shown here is derived from an EMBL/GenBank/DDBJ whole genome shotgun (WGS) entry which is preliminary data.</text>
</comment>
<organism evidence="1 2">
    <name type="scientific">Piscirickettsia litoralis</name>
    <dbReference type="NCBI Taxonomy" id="1891921"/>
    <lineage>
        <taxon>Bacteria</taxon>
        <taxon>Pseudomonadati</taxon>
        <taxon>Pseudomonadota</taxon>
        <taxon>Gammaproteobacteria</taxon>
        <taxon>Thiotrichales</taxon>
        <taxon>Piscirickettsiaceae</taxon>
        <taxon>Piscirickettsia</taxon>
    </lineage>
</organism>
<dbReference type="RefSeq" id="WP_069313116.1">
    <property type="nucleotide sequence ID" value="NZ_MDTU01000001.1"/>
</dbReference>
<name>A0ABX3A3A4_9GAMM</name>
<dbReference type="Proteomes" id="UP000094329">
    <property type="component" value="Unassembled WGS sequence"/>
</dbReference>
<dbReference type="EMBL" id="MDTU01000001">
    <property type="protein sequence ID" value="ODN43318.1"/>
    <property type="molecule type" value="Genomic_DNA"/>
</dbReference>
<gene>
    <name evidence="1" type="ORF">BGC07_10780</name>
</gene>
<protein>
    <submittedName>
        <fullName evidence="1">Uncharacterized protein</fullName>
    </submittedName>
</protein>
<accession>A0ABX3A3A4</accession>
<evidence type="ECO:0000313" key="2">
    <source>
        <dbReference type="Proteomes" id="UP000094329"/>
    </source>
</evidence>
<keyword evidence="2" id="KW-1185">Reference proteome</keyword>
<reference evidence="1 2" key="1">
    <citation type="submission" date="2016-08" db="EMBL/GenBank/DDBJ databases">
        <title>Draft genome sequence of Candidatus Piscirickettsia litoralis, from seawater.</title>
        <authorList>
            <person name="Wan X."/>
            <person name="Lee A.J."/>
            <person name="Hou S."/>
            <person name="Donachie S.P."/>
        </authorList>
    </citation>
    <scope>NUCLEOTIDE SEQUENCE [LARGE SCALE GENOMIC DNA]</scope>
    <source>
        <strain evidence="1 2">Y2</strain>
    </source>
</reference>